<evidence type="ECO:0000313" key="1">
    <source>
        <dbReference type="EMBL" id="JAH37824.1"/>
    </source>
</evidence>
<sequence length="27" mass="3209">MCVILHIQALKWVDLSMNCKRNVCSRF</sequence>
<reference evidence="1" key="1">
    <citation type="submission" date="2014-11" db="EMBL/GenBank/DDBJ databases">
        <authorList>
            <person name="Amaro Gonzalez C."/>
        </authorList>
    </citation>
    <scope>NUCLEOTIDE SEQUENCE</scope>
</reference>
<accession>A0A0E9S8W8</accession>
<dbReference type="EMBL" id="GBXM01070753">
    <property type="protein sequence ID" value="JAH37824.1"/>
    <property type="molecule type" value="Transcribed_RNA"/>
</dbReference>
<proteinExistence type="predicted"/>
<reference evidence="1" key="2">
    <citation type="journal article" date="2015" name="Fish Shellfish Immunol.">
        <title>Early steps in the European eel (Anguilla anguilla)-Vibrio vulnificus interaction in the gills: Role of the RtxA13 toxin.</title>
        <authorList>
            <person name="Callol A."/>
            <person name="Pajuelo D."/>
            <person name="Ebbesson L."/>
            <person name="Teles M."/>
            <person name="MacKenzie S."/>
            <person name="Amaro C."/>
        </authorList>
    </citation>
    <scope>NUCLEOTIDE SEQUENCE</scope>
</reference>
<organism evidence="1">
    <name type="scientific">Anguilla anguilla</name>
    <name type="common">European freshwater eel</name>
    <name type="synonym">Muraena anguilla</name>
    <dbReference type="NCBI Taxonomy" id="7936"/>
    <lineage>
        <taxon>Eukaryota</taxon>
        <taxon>Metazoa</taxon>
        <taxon>Chordata</taxon>
        <taxon>Craniata</taxon>
        <taxon>Vertebrata</taxon>
        <taxon>Euteleostomi</taxon>
        <taxon>Actinopterygii</taxon>
        <taxon>Neopterygii</taxon>
        <taxon>Teleostei</taxon>
        <taxon>Anguilliformes</taxon>
        <taxon>Anguillidae</taxon>
        <taxon>Anguilla</taxon>
    </lineage>
</organism>
<protein>
    <submittedName>
        <fullName evidence="1">Uncharacterized protein</fullName>
    </submittedName>
</protein>
<name>A0A0E9S8W8_ANGAN</name>
<dbReference type="AlphaFoldDB" id="A0A0E9S8W8"/>